<keyword evidence="2" id="KW-0808">Transferase</keyword>
<evidence type="ECO:0000256" key="2">
    <source>
        <dbReference type="ARBA" id="ARBA00022679"/>
    </source>
</evidence>
<dbReference type="PRINTS" id="PR00505">
    <property type="entry name" value="D12N6MTFRASE"/>
</dbReference>
<dbReference type="SUPFAM" id="SSF53335">
    <property type="entry name" value="S-adenosyl-L-methionine-dependent methyltransferases"/>
    <property type="match status" value="1"/>
</dbReference>
<dbReference type="GO" id="GO:0008168">
    <property type="term" value="F:methyltransferase activity"/>
    <property type="evidence" value="ECO:0007669"/>
    <property type="project" value="UniProtKB-KW"/>
</dbReference>
<gene>
    <name evidence="4" type="ORF">ACFQ1M_07710</name>
</gene>
<comment type="caution">
    <text evidence="4">The sequence shown here is derived from an EMBL/GenBank/DDBJ whole genome shotgun (WGS) entry which is preliminary data.</text>
</comment>
<dbReference type="RefSeq" id="WP_386406345.1">
    <property type="nucleotide sequence ID" value="NZ_JBHTJH010000004.1"/>
</dbReference>
<accession>A0ABW3CX42</accession>
<reference evidence="5" key="1">
    <citation type="journal article" date="2019" name="Int. J. Syst. Evol. Microbiol.">
        <title>The Global Catalogue of Microorganisms (GCM) 10K type strain sequencing project: providing services to taxonomists for standard genome sequencing and annotation.</title>
        <authorList>
            <consortium name="The Broad Institute Genomics Platform"/>
            <consortium name="The Broad Institute Genome Sequencing Center for Infectious Disease"/>
            <person name="Wu L."/>
            <person name="Ma J."/>
        </authorList>
    </citation>
    <scope>NUCLEOTIDE SEQUENCE [LARGE SCALE GENOMIC DNA]</scope>
    <source>
        <strain evidence="5">CCUG 62952</strain>
    </source>
</reference>
<dbReference type="Proteomes" id="UP001596978">
    <property type="component" value="Unassembled WGS sequence"/>
</dbReference>
<proteinExistence type="predicted"/>
<dbReference type="PIRSF" id="PIRSF000398">
    <property type="entry name" value="M_m6A_EcoRV"/>
    <property type="match status" value="1"/>
</dbReference>
<evidence type="ECO:0000256" key="1">
    <source>
        <dbReference type="ARBA" id="ARBA00022603"/>
    </source>
</evidence>
<name>A0ABW3CX42_9FLAO</name>
<dbReference type="EMBL" id="JBHTJH010000004">
    <property type="protein sequence ID" value="MFD0862090.1"/>
    <property type="molecule type" value="Genomic_DNA"/>
</dbReference>
<dbReference type="InterPro" id="IPR029063">
    <property type="entry name" value="SAM-dependent_MTases_sf"/>
</dbReference>
<dbReference type="InterPro" id="IPR012263">
    <property type="entry name" value="M_m6A_EcoRV"/>
</dbReference>
<evidence type="ECO:0000313" key="4">
    <source>
        <dbReference type="EMBL" id="MFD0862090.1"/>
    </source>
</evidence>
<dbReference type="GO" id="GO:0032259">
    <property type="term" value="P:methylation"/>
    <property type="evidence" value="ECO:0007669"/>
    <property type="project" value="UniProtKB-KW"/>
</dbReference>
<keyword evidence="5" id="KW-1185">Reference proteome</keyword>
<evidence type="ECO:0000313" key="5">
    <source>
        <dbReference type="Proteomes" id="UP001596978"/>
    </source>
</evidence>
<sequence length="305" mass="35292">MIEEENKKYKKISPPFGYFGSKNKLAIELCKNLPPHNCWIEAFCGSSAVTLAKPPAPIEIINDIDSEIVNLFRQLRNNSNMLCEQIELTPYSEEELFNARNKVDGLNDVERARQFLIKSMMAINGAFGDRKGGFSYSDSYSRNNKEARVNRWNNLPDRLKKVVSRLRDVRIENKDAKKLIERFIDRPATLIYLDPPYLAERVNGYEIEANDCYFHLDLLNLICNSKSMIFISGYRNELYNDLLTKDKGWSVKEIETTTQGSNGSAKKRIEVIWMNEHFTEALKSGRIPIELDEKEIINKKLNPKR</sequence>
<keyword evidence="1 4" id="KW-0489">Methyltransferase</keyword>
<dbReference type="PANTHER" id="PTHR30481:SF4">
    <property type="entry name" value="SITE-SPECIFIC DNA-METHYLTRANSFERASE (ADENINE-SPECIFIC)"/>
    <property type="match status" value="1"/>
</dbReference>
<dbReference type="PANTHER" id="PTHR30481">
    <property type="entry name" value="DNA ADENINE METHYLASE"/>
    <property type="match status" value="1"/>
</dbReference>
<dbReference type="InterPro" id="IPR012327">
    <property type="entry name" value="MeTrfase_D12"/>
</dbReference>
<keyword evidence="3" id="KW-0949">S-adenosyl-L-methionine</keyword>
<evidence type="ECO:0000256" key="3">
    <source>
        <dbReference type="ARBA" id="ARBA00022691"/>
    </source>
</evidence>
<protein>
    <submittedName>
        <fullName evidence="4">DNA adenine methylase</fullName>
    </submittedName>
</protein>
<dbReference type="Gene3D" id="3.40.50.150">
    <property type="entry name" value="Vaccinia Virus protein VP39"/>
    <property type="match status" value="2"/>
</dbReference>
<dbReference type="Pfam" id="PF02086">
    <property type="entry name" value="MethyltransfD12"/>
    <property type="match status" value="1"/>
</dbReference>
<organism evidence="4 5">
    <name type="scientific">Sungkyunkwania multivorans</name>
    <dbReference type="NCBI Taxonomy" id="1173618"/>
    <lineage>
        <taxon>Bacteria</taxon>
        <taxon>Pseudomonadati</taxon>
        <taxon>Bacteroidota</taxon>
        <taxon>Flavobacteriia</taxon>
        <taxon>Flavobacteriales</taxon>
        <taxon>Flavobacteriaceae</taxon>
        <taxon>Sungkyunkwania</taxon>
    </lineage>
</organism>